<dbReference type="RefSeq" id="WP_108787751.1">
    <property type="nucleotide sequence ID" value="NZ_ONZG01000005.1"/>
</dbReference>
<evidence type="ECO:0000313" key="3">
    <source>
        <dbReference type="EMBL" id="SPJ28904.1"/>
    </source>
</evidence>
<dbReference type="OrthoDB" id="9811519at2"/>
<dbReference type="AlphaFoldDB" id="A0A2R8C8Y9"/>
<dbReference type="Proteomes" id="UP000244898">
    <property type="component" value="Unassembled WGS sequence"/>
</dbReference>
<keyword evidence="2 3" id="KW-0560">Oxidoreductase</keyword>
<name>A0A2R8C8Y9_9RHOB</name>
<gene>
    <name evidence="3" type="primary">comC</name>
    <name evidence="3" type="ORF">TRM7615_02413</name>
</gene>
<sequence>MIETRTLTLAEIEDLSFRALVAAGTSEANARPLAVATAATEADGVASHGLAYIPIYCEHVQCGKVDGAAIPTVEKPTPGVVNVDAATGFAHAAIDAGFDALIPAARAQGIAVLAIRNSYNCGVLGYHTWRLAQEGLVGLGFTNAPASIAPSGGAKPVVGTNPFSIAVPGTDGQPALLIDQSASTIAKSEVMKHAREGKAIPVGWALDADGNPTTDPNVGLKGSMAPSGGYKGVGVAILTEVMAAALTGATLGVHASPFSGTAGGPPKTGQMFIAIDPKATAGDAFATGIAGLVQVIRDQSGAHLPGDGRRSKRLAAQSNGVAVNVATLEKIEAILT</sequence>
<dbReference type="InterPro" id="IPR036111">
    <property type="entry name" value="Mal/L-sulfo/L-lacto_DH-like_sf"/>
</dbReference>
<dbReference type="InterPro" id="IPR043144">
    <property type="entry name" value="Mal/L-sulf/L-lact_DH-like_ah"/>
</dbReference>
<organism evidence="3 4">
    <name type="scientific">Falsiruegeria mediterranea M17</name>
    <dbReference type="NCBI Taxonomy" id="1200281"/>
    <lineage>
        <taxon>Bacteria</taxon>
        <taxon>Pseudomonadati</taxon>
        <taxon>Pseudomonadota</taxon>
        <taxon>Alphaproteobacteria</taxon>
        <taxon>Rhodobacterales</taxon>
        <taxon>Roseobacteraceae</taxon>
        <taxon>Falsiruegeria</taxon>
    </lineage>
</organism>
<dbReference type="PANTHER" id="PTHR11091">
    <property type="entry name" value="OXIDOREDUCTASE-RELATED"/>
    <property type="match status" value="1"/>
</dbReference>
<proteinExistence type="inferred from homology"/>
<dbReference type="InterPro" id="IPR003767">
    <property type="entry name" value="Malate/L-lactate_DH-like"/>
</dbReference>
<protein>
    <submittedName>
        <fullName evidence="3">(2R)-3-sulfolactate dehydrogenase (NADP(+))</fullName>
        <ecNumber evidence="3">1.1.1.338</ecNumber>
    </submittedName>
</protein>
<dbReference type="PANTHER" id="PTHR11091:SF0">
    <property type="entry name" value="MALATE DEHYDROGENASE"/>
    <property type="match status" value="1"/>
</dbReference>
<accession>A0A2R8C8Y9</accession>
<dbReference type="EC" id="1.1.1.338" evidence="3"/>
<dbReference type="Pfam" id="PF02615">
    <property type="entry name" value="Ldh_2"/>
    <property type="match status" value="1"/>
</dbReference>
<evidence type="ECO:0000313" key="4">
    <source>
        <dbReference type="Proteomes" id="UP000244898"/>
    </source>
</evidence>
<dbReference type="GO" id="GO:0016491">
    <property type="term" value="F:oxidoreductase activity"/>
    <property type="evidence" value="ECO:0007669"/>
    <property type="project" value="UniProtKB-KW"/>
</dbReference>
<dbReference type="InterPro" id="IPR043143">
    <property type="entry name" value="Mal/L-sulf/L-lact_DH-like_NADP"/>
</dbReference>
<evidence type="ECO:0000256" key="1">
    <source>
        <dbReference type="ARBA" id="ARBA00006056"/>
    </source>
</evidence>
<evidence type="ECO:0000256" key="2">
    <source>
        <dbReference type="ARBA" id="ARBA00023002"/>
    </source>
</evidence>
<dbReference type="EMBL" id="ONZG01000005">
    <property type="protein sequence ID" value="SPJ28904.1"/>
    <property type="molecule type" value="Genomic_DNA"/>
</dbReference>
<reference evidence="4" key="1">
    <citation type="submission" date="2018-03" db="EMBL/GenBank/DDBJ databases">
        <authorList>
            <person name="Rodrigo-Torres L."/>
            <person name="Arahal R. D."/>
            <person name="Lucena T."/>
        </authorList>
    </citation>
    <scope>NUCLEOTIDE SEQUENCE [LARGE SCALE GENOMIC DNA]</scope>
    <source>
        <strain evidence="4">CECT 7615</strain>
    </source>
</reference>
<dbReference type="SUPFAM" id="SSF89733">
    <property type="entry name" value="L-sulfolactate dehydrogenase-like"/>
    <property type="match status" value="1"/>
</dbReference>
<comment type="similarity">
    <text evidence="1">Belongs to the LDH2/MDH2 oxidoreductase family.</text>
</comment>
<keyword evidence="4" id="KW-1185">Reference proteome</keyword>
<dbReference type="Gene3D" id="3.30.1370.60">
    <property type="entry name" value="Hypothetical oxidoreductase yiak, domain 2"/>
    <property type="match status" value="1"/>
</dbReference>
<dbReference type="Gene3D" id="1.10.1530.10">
    <property type="match status" value="1"/>
</dbReference>